<reference evidence="6 7" key="1">
    <citation type="submission" date="2020-06" db="EMBL/GenBank/DDBJ databases">
        <title>Schlegella sp. ID0723 isolated from air conditioner.</title>
        <authorList>
            <person name="Kim D.Y."/>
            <person name="Kim D.-U."/>
        </authorList>
    </citation>
    <scope>NUCLEOTIDE SEQUENCE [LARGE SCALE GENOMIC DNA]</scope>
    <source>
        <strain evidence="6 7">ID0723</strain>
    </source>
</reference>
<dbReference type="InterPro" id="IPR046358">
    <property type="entry name" value="Flagellin_C"/>
</dbReference>
<dbReference type="Gene3D" id="2.170.280.10">
    <property type="entry name" value="f41 fragment of flagellin, middle domain"/>
    <property type="match status" value="1"/>
</dbReference>
<dbReference type="GO" id="GO:0005198">
    <property type="term" value="F:structural molecule activity"/>
    <property type="evidence" value="ECO:0007669"/>
    <property type="project" value="UniProtKB-UniRule"/>
</dbReference>
<dbReference type="GO" id="GO:0009288">
    <property type="term" value="C:bacterial-type flagellum"/>
    <property type="evidence" value="ECO:0007669"/>
    <property type="project" value="UniProtKB-SubCell"/>
</dbReference>
<evidence type="ECO:0000313" key="7">
    <source>
        <dbReference type="Proteomes" id="UP000529637"/>
    </source>
</evidence>
<dbReference type="Gene3D" id="1.20.1330.10">
    <property type="entry name" value="f41 fragment of flagellin, N-terminal domain"/>
    <property type="match status" value="1"/>
</dbReference>
<sequence>MPFSINTNATARVAERSVERSQADLATTVQRLAGGLRVNGARDDAAGLAVADRLDARVRGIGAAQRNLNDGVSLAQVAEDALGAIAGNLQRVRELAVQAANGANSAPDRAALQREVAQLLAEIDRVATQTTYNGSSLLDGSFAVKTFQVGADLGQRITMPTIQDVHTSTLGTWAGFQYEQLNLAYPVSTPGELVFVAGGKTVDFGIVQPDTRNVLAAFNSGQVQGLSASINPTLYAAGISAAHATTSGSATFTVNGVAIRVGGIAGGAALAANRAAAVSAINAQSAATGVSALDTGSGVSLSAGDGRSIQVDYAAGTFAGSTQADFGLADGPWANQPVAATIGLRYVAPAGVSGFVGFYHDPYWYSGGWVASQGTPIAQIDVSTAAGASAALDSIDIALGTVDASRAALGAVQNRFTAAAQNLDASGENLAASRSRIVDADFATETANLARSTMLHQASTAMLAQANQLPQQLIGLLL</sequence>
<keyword evidence="6" id="KW-0966">Cell projection</keyword>
<dbReference type="InterPro" id="IPR001029">
    <property type="entry name" value="Flagellin_N"/>
</dbReference>
<dbReference type="RefSeq" id="WP_176069306.1">
    <property type="nucleotide sequence ID" value="NZ_JABWMJ010000005.1"/>
</dbReference>
<dbReference type="Gene3D" id="6.10.10.10">
    <property type="entry name" value="Flagellar export chaperone, C-terminal domain"/>
    <property type="match status" value="1"/>
</dbReference>
<dbReference type="PANTHER" id="PTHR42792:SF2">
    <property type="entry name" value="FLAGELLIN"/>
    <property type="match status" value="1"/>
</dbReference>
<evidence type="ECO:0000259" key="5">
    <source>
        <dbReference type="Pfam" id="PF00700"/>
    </source>
</evidence>
<protein>
    <recommendedName>
        <fullName evidence="3">Flagellin</fullName>
    </recommendedName>
</protein>
<keyword evidence="6" id="KW-0282">Flagellum</keyword>
<dbReference type="SUPFAM" id="SSF64518">
    <property type="entry name" value="Phase 1 flagellin"/>
    <property type="match status" value="1"/>
</dbReference>
<dbReference type="GO" id="GO:0005576">
    <property type="term" value="C:extracellular region"/>
    <property type="evidence" value="ECO:0007669"/>
    <property type="project" value="UniProtKB-SubCell"/>
</dbReference>
<dbReference type="Gene3D" id="2.30.220.10">
    <property type="entry name" value="f41 fragment of flagellin, C-terminal domain"/>
    <property type="match status" value="1"/>
</dbReference>
<evidence type="ECO:0000259" key="4">
    <source>
        <dbReference type="Pfam" id="PF00669"/>
    </source>
</evidence>
<comment type="subcellular location">
    <subcellularLocation>
        <location evidence="3">Secreted</location>
    </subcellularLocation>
    <subcellularLocation>
        <location evidence="3">Bacterial flagellum</location>
    </subcellularLocation>
</comment>
<name>A0A7Y6NNG6_9BURK</name>
<evidence type="ECO:0000313" key="6">
    <source>
        <dbReference type="EMBL" id="NUZ06448.1"/>
    </source>
</evidence>
<dbReference type="PRINTS" id="PR00207">
    <property type="entry name" value="FLAGELLIN"/>
</dbReference>
<gene>
    <name evidence="6" type="ORF">HQN59_11820</name>
</gene>
<dbReference type="EMBL" id="JABWMJ010000005">
    <property type="protein sequence ID" value="NUZ06448.1"/>
    <property type="molecule type" value="Genomic_DNA"/>
</dbReference>
<keyword evidence="3" id="KW-0964">Secreted</keyword>
<dbReference type="AlphaFoldDB" id="A0A7Y6NNG6"/>
<comment type="caution">
    <text evidence="6">The sequence shown here is derived from an EMBL/GenBank/DDBJ whole genome shotgun (WGS) entry which is preliminary data.</text>
</comment>
<dbReference type="PANTHER" id="PTHR42792">
    <property type="entry name" value="FLAGELLIN"/>
    <property type="match status" value="1"/>
</dbReference>
<organism evidence="6 7">
    <name type="scientific">Piscinibacter koreensis</name>
    <dbReference type="NCBI Taxonomy" id="2742824"/>
    <lineage>
        <taxon>Bacteria</taxon>
        <taxon>Pseudomonadati</taxon>
        <taxon>Pseudomonadota</taxon>
        <taxon>Betaproteobacteria</taxon>
        <taxon>Burkholderiales</taxon>
        <taxon>Sphaerotilaceae</taxon>
        <taxon>Piscinibacter</taxon>
    </lineage>
</organism>
<dbReference type="Proteomes" id="UP000529637">
    <property type="component" value="Unassembled WGS sequence"/>
</dbReference>
<dbReference type="InterPro" id="IPR042187">
    <property type="entry name" value="Flagellin_C_sub2"/>
</dbReference>
<comment type="function">
    <text evidence="3">Flagellin is the subunit protein which polymerizes to form the filaments of bacterial flagella.</text>
</comment>
<dbReference type="Pfam" id="PF00669">
    <property type="entry name" value="Flagellin_N"/>
    <property type="match status" value="1"/>
</dbReference>
<dbReference type="InterPro" id="IPR001492">
    <property type="entry name" value="Flagellin"/>
</dbReference>
<evidence type="ECO:0000256" key="3">
    <source>
        <dbReference type="RuleBase" id="RU362073"/>
    </source>
</evidence>
<evidence type="ECO:0000256" key="1">
    <source>
        <dbReference type="ARBA" id="ARBA00005709"/>
    </source>
</evidence>
<comment type="similarity">
    <text evidence="1 3">Belongs to the bacterial flagellin family.</text>
</comment>
<keyword evidence="2 3" id="KW-0975">Bacterial flagellum</keyword>
<evidence type="ECO:0000256" key="2">
    <source>
        <dbReference type="ARBA" id="ARBA00023143"/>
    </source>
</evidence>
<keyword evidence="6" id="KW-0969">Cilium</keyword>
<dbReference type="Pfam" id="PF00700">
    <property type="entry name" value="Flagellin_C"/>
    <property type="match status" value="1"/>
</dbReference>
<accession>A0A7Y6NNG6</accession>
<keyword evidence="7" id="KW-1185">Reference proteome</keyword>
<feature type="domain" description="Flagellin N-terminal" evidence="4">
    <location>
        <begin position="5"/>
        <end position="142"/>
    </location>
</feature>
<proteinExistence type="inferred from homology"/>
<feature type="domain" description="Flagellin C-terminal" evidence="5">
    <location>
        <begin position="392"/>
        <end position="477"/>
    </location>
</feature>